<reference evidence="1 2" key="1">
    <citation type="submission" date="2017-04" db="EMBL/GenBank/DDBJ databases">
        <title>The whole genome sequencing and assembly of Halobacillus mangrovi strain.</title>
        <authorList>
            <person name="Lee S.-J."/>
            <person name="Park M.-K."/>
            <person name="Kim J.-Y."/>
            <person name="Lee Y.-J."/>
            <person name="Yi H."/>
            <person name="Bahn Y.-S."/>
            <person name="Kim J.F."/>
            <person name="Lee D.-W."/>
        </authorList>
    </citation>
    <scope>NUCLEOTIDE SEQUENCE [LARGE SCALE GENOMIC DNA]</scope>
    <source>
        <strain evidence="1 2">KTB 131</strain>
    </source>
</reference>
<evidence type="ECO:0000313" key="1">
    <source>
        <dbReference type="EMBL" id="ARI79145.1"/>
    </source>
</evidence>
<protein>
    <submittedName>
        <fullName evidence="1">Tetraprenyl-beta-curcumene synthase</fullName>
    </submittedName>
</protein>
<dbReference type="AlphaFoldDB" id="A0A1W6A0J4"/>
<organism evidence="1 2">
    <name type="scientific">Halobacillus mangrovi</name>
    <dbReference type="NCBI Taxonomy" id="402384"/>
    <lineage>
        <taxon>Bacteria</taxon>
        <taxon>Bacillati</taxon>
        <taxon>Bacillota</taxon>
        <taxon>Bacilli</taxon>
        <taxon>Bacillales</taxon>
        <taxon>Bacillaceae</taxon>
        <taxon>Halobacillus</taxon>
    </lineage>
</organism>
<name>A0A1W6A0J4_9BACI</name>
<proteinExistence type="predicted"/>
<dbReference type="RefSeq" id="WP_085031861.1">
    <property type="nucleotide sequence ID" value="NZ_CP020772.1"/>
</dbReference>
<gene>
    <name evidence="1" type="ORF">HM131_07720</name>
</gene>
<dbReference type="InterPro" id="IPR019712">
    <property type="entry name" value="YtpB-like"/>
</dbReference>
<dbReference type="STRING" id="402384.HM131_07720"/>
<dbReference type="Proteomes" id="UP000192527">
    <property type="component" value="Chromosome"/>
</dbReference>
<dbReference type="KEGG" id="hmn:HM131_07720"/>
<keyword evidence="2" id="KW-1185">Reference proteome</keyword>
<dbReference type="Pfam" id="PF10776">
    <property type="entry name" value="DUF2600"/>
    <property type="match status" value="1"/>
</dbReference>
<dbReference type="OrthoDB" id="2371262at2"/>
<dbReference type="EMBL" id="CP020772">
    <property type="protein sequence ID" value="ARI79145.1"/>
    <property type="molecule type" value="Genomic_DNA"/>
</dbReference>
<accession>A0A1W6A0J4</accession>
<evidence type="ECO:0000313" key="2">
    <source>
        <dbReference type="Proteomes" id="UP000192527"/>
    </source>
</evidence>
<sequence>MYKVYRRIFPAVHKELNYWIEKAQAIPDEELRSQALASIEGKTFHCEGGAIYSVLAKDNWEAAIRFIVAYQTISDYLDNLCDRSTSMDPEDFRMLHQSMTDALTPGNEVKDYYQHREDNDDGGYLKELVQTCQKVLKTPYYSVVQHHTVKLGALYNDLQVHKHVIEEERIPRLKSWFENYQSEWPHLEWYEFSACTGSTLGIFCLVSYTLGGTMDERLAEQVERSYFPFMQGLHILLDYYIDQQEDEEEGDLNFCTYYNHDGEMKDRFKYFVKQTHEEIQKLPNTPFHQMIHEGLVGMYLADRKVGKLKNARSFVKDLLKVSGKKATFFYYNTKMYHKLKPGRPL</sequence>